<evidence type="ECO:0000259" key="16">
    <source>
        <dbReference type="SMART" id="SM00079"/>
    </source>
</evidence>
<comment type="similarity">
    <text evidence="2 13">Belongs to the glutamate-gated ion channel (TC 1.A.10.1) family.</text>
</comment>
<dbReference type="FunFam" id="3.40.190.10:FF:000054">
    <property type="entry name" value="Glutamate receptor"/>
    <property type="match status" value="1"/>
</dbReference>
<dbReference type="FunFam" id="3.40.50.2300:FF:000188">
    <property type="entry name" value="Glutamate receptor"/>
    <property type="match status" value="1"/>
</dbReference>
<protein>
    <recommendedName>
        <fullName evidence="13">Glutamate receptor</fullName>
    </recommendedName>
</protein>
<dbReference type="AlphaFoldDB" id="A0AA88RTW1"/>
<dbReference type="Proteomes" id="UP001187471">
    <property type="component" value="Unassembled WGS sequence"/>
</dbReference>
<dbReference type="InterPro" id="IPR015683">
    <property type="entry name" value="Ionotropic_Glu_rcpt"/>
</dbReference>
<proteinExistence type="inferred from homology"/>
<keyword evidence="10" id="KW-0325">Glycoprotein</keyword>
<evidence type="ECO:0000313" key="18">
    <source>
        <dbReference type="Proteomes" id="UP001187471"/>
    </source>
</evidence>
<dbReference type="Gene3D" id="3.40.190.10">
    <property type="entry name" value="Periplasmic binding protein-like II"/>
    <property type="match status" value="3"/>
</dbReference>
<dbReference type="InterPro" id="IPR028082">
    <property type="entry name" value="Peripla_BP_I"/>
</dbReference>
<keyword evidence="12 13" id="KW-0407">Ion channel</keyword>
<evidence type="ECO:0000256" key="8">
    <source>
        <dbReference type="ARBA" id="ARBA00023136"/>
    </source>
</evidence>
<evidence type="ECO:0000256" key="2">
    <source>
        <dbReference type="ARBA" id="ARBA00008685"/>
    </source>
</evidence>
<evidence type="ECO:0000256" key="15">
    <source>
        <dbReference type="SAM" id="Phobius"/>
    </source>
</evidence>
<dbReference type="Gene3D" id="1.10.287.70">
    <property type="match status" value="1"/>
</dbReference>
<evidence type="ECO:0000256" key="11">
    <source>
        <dbReference type="ARBA" id="ARBA00023286"/>
    </source>
</evidence>
<dbReference type="Pfam" id="PF01094">
    <property type="entry name" value="ANF_receptor"/>
    <property type="match status" value="1"/>
</dbReference>
<keyword evidence="18" id="KW-1185">Reference proteome</keyword>
<comment type="caution">
    <text evidence="17">The sequence shown here is derived from an EMBL/GenBank/DDBJ whole genome shotgun (WGS) entry which is preliminary data.</text>
</comment>
<keyword evidence="14" id="KW-1015">Disulfide bond</keyword>
<dbReference type="SUPFAM" id="SSF53822">
    <property type="entry name" value="Periplasmic binding protein-like I"/>
    <property type="match status" value="1"/>
</dbReference>
<evidence type="ECO:0000256" key="14">
    <source>
        <dbReference type="PIRSR" id="PIRSR037090-50"/>
    </source>
</evidence>
<gene>
    <name evidence="17" type="ORF">RJ640_020238</name>
</gene>
<dbReference type="GO" id="GO:0015276">
    <property type="term" value="F:ligand-gated monoatomic ion channel activity"/>
    <property type="evidence" value="ECO:0007669"/>
    <property type="project" value="InterPro"/>
</dbReference>
<dbReference type="PIRSF" id="PIRSF037090">
    <property type="entry name" value="Iontro_Glu-like_rcpt_pln"/>
    <property type="match status" value="1"/>
</dbReference>
<evidence type="ECO:0000256" key="3">
    <source>
        <dbReference type="ARBA" id="ARBA00022448"/>
    </source>
</evidence>
<evidence type="ECO:0000256" key="7">
    <source>
        <dbReference type="ARBA" id="ARBA00023065"/>
    </source>
</evidence>
<evidence type="ECO:0000256" key="4">
    <source>
        <dbReference type="ARBA" id="ARBA00022692"/>
    </source>
</evidence>
<dbReference type="PANTHER" id="PTHR18966">
    <property type="entry name" value="IONOTROPIC GLUTAMATE RECEPTOR"/>
    <property type="match status" value="1"/>
</dbReference>
<dbReference type="SMART" id="SM00079">
    <property type="entry name" value="PBPe"/>
    <property type="match status" value="1"/>
</dbReference>
<evidence type="ECO:0000256" key="6">
    <source>
        <dbReference type="ARBA" id="ARBA00022989"/>
    </source>
</evidence>
<reference evidence="17" key="1">
    <citation type="submission" date="2022-12" db="EMBL/GenBank/DDBJ databases">
        <title>Draft genome assemblies for two species of Escallonia (Escalloniales).</title>
        <authorList>
            <person name="Chanderbali A."/>
            <person name="Dervinis C."/>
            <person name="Anghel I."/>
            <person name="Soltis D."/>
            <person name="Soltis P."/>
            <person name="Zapata F."/>
        </authorList>
    </citation>
    <scope>NUCLEOTIDE SEQUENCE</scope>
    <source>
        <strain evidence="17">UCBG92.1500</strain>
        <tissue evidence="17">Leaf</tissue>
    </source>
</reference>
<feature type="disulfide bond" evidence="14">
    <location>
        <begin position="636"/>
        <end position="691"/>
    </location>
</feature>
<dbReference type="InterPro" id="IPR001320">
    <property type="entry name" value="Iontro_rcpt_C"/>
</dbReference>
<evidence type="ECO:0000313" key="17">
    <source>
        <dbReference type="EMBL" id="KAK2995602.1"/>
    </source>
</evidence>
<keyword evidence="8 13" id="KW-0472">Membrane</keyword>
<keyword evidence="3 13" id="KW-0813">Transport</keyword>
<keyword evidence="5" id="KW-0732">Signal</keyword>
<keyword evidence="7 13" id="KW-0406">Ion transport</keyword>
<dbReference type="InterPro" id="IPR001828">
    <property type="entry name" value="ANF_lig-bd_rcpt"/>
</dbReference>
<dbReference type="Pfam" id="PF00060">
    <property type="entry name" value="Lig_chan"/>
    <property type="match status" value="1"/>
</dbReference>
<dbReference type="Gene3D" id="3.40.50.2300">
    <property type="match status" value="2"/>
</dbReference>
<keyword evidence="11 13" id="KW-1071">Ligand-gated ion channel</keyword>
<name>A0AA88RTW1_9ASTE</name>
<dbReference type="CDD" id="cd13686">
    <property type="entry name" value="GluR_Plant"/>
    <property type="match status" value="1"/>
</dbReference>
<evidence type="ECO:0000256" key="5">
    <source>
        <dbReference type="ARBA" id="ARBA00022729"/>
    </source>
</evidence>
<comment type="subcellular location">
    <subcellularLocation>
        <location evidence="1">Membrane</location>
        <topology evidence="1">Multi-pass membrane protein</topology>
    </subcellularLocation>
</comment>
<feature type="transmembrane region" description="Helical" evidence="15">
    <location>
        <begin position="469"/>
        <end position="486"/>
    </location>
</feature>
<evidence type="ECO:0000256" key="12">
    <source>
        <dbReference type="ARBA" id="ARBA00023303"/>
    </source>
</evidence>
<organism evidence="17 18">
    <name type="scientific">Escallonia rubra</name>
    <dbReference type="NCBI Taxonomy" id="112253"/>
    <lineage>
        <taxon>Eukaryota</taxon>
        <taxon>Viridiplantae</taxon>
        <taxon>Streptophyta</taxon>
        <taxon>Embryophyta</taxon>
        <taxon>Tracheophyta</taxon>
        <taxon>Spermatophyta</taxon>
        <taxon>Magnoliopsida</taxon>
        <taxon>eudicotyledons</taxon>
        <taxon>Gunneridae</taxon>
        <taxon>Pentapetalae</taxon>
        <taxon>asterids</taxon>
        <taxon>campanulids</taxon>
        <taxon>Escalloniales</taxon>
        <taxon>Escalloniaceae</taxon>
        <taxon>Escallonia</taxon>
    </lineage>
</organism>
<feature type="transmembrane region" description="Helical" evidence="15">
    <location>
        <begin position="708"/>
        <end position="731"/>
    </location>
</feature>
<dbReference type="FunFam" id="1.10.287.70:FF:000172">
    <property type="entry name" value="Glutamate receptor"/>
    <property type="match status" value="1"/>
</dbReference>
<feature type="domain" description="Ionotropic glutamate receptor C-terminal" evidence="16">
    <location>
        <begin position="348"/>
        <end position="688"/>
    </location>
</feature>
<evidence type="ECO:0000256" key="9">
    <source>
        <dbReference type="ARBA" id="ARBA00023170"/>
    </source>
</evidence>
<evidence type="ECO:0000256" key="13">
    <source>
        <dbReference type="PIRNR" id="PIRNR037090"/>
    </source>
</evidence>
<dbReference type="GO" id="GO:0016020">
    <property type="term" value="C:membrane"/>
    <property type="evidence" value="ECO:0007669"/>
    <property type="project" value="UniProtKB-SubCell"/>
</dbReference>
<dbReference type="InterPro" id="IPR017103">
    <property type="entry name" value="Iontropic_Glu_rcpt_pln"/>
</dbReference>
<accession>A0AA88RTW1</accession>
<keyword evidence="4 15" id="KW-0812">Transmembrane</keyword>
<sequence length="798" mass="88259">MDLKETNQVQAIIGSLTPYQASLVFEFDQLPEGIPIVSITPTATPPQPPSSFIQMSADSTTHMQCIAAIVGHFRWRKVTAIYERSDKFATDSGLITQLSDSLHLFNSFVEHHLAFPHISSLSNPEDLVETELKNLKRKNNRVFVLIQSSLKFAALLFEKAKLMGMMEKDSVWIVSDEVASLLDSMTQSVTSNMQGVIGFRTSFVDNSHSFRKFKLGFRRKYSSKYPEEEEHSNPSIYALLTYDAVSATARAIQDSQGNDSHSKSVLEHLLASNFKGLSGEISFKGSKLAQLPTFQIINVIGKSYNEVALWSPKFGNGLVGEVGAVIWPGGGQTVPKGWSLGATKKALRIAVPARGAFDHFVKVSYDQDRNETYISGFSVDVFEAAVKLLPYHLPYVLVPHYGSYDEMVAGVYNKSLDAAVGDTEIMAERYEYAEFSQPYMESGLVMVVTLKPDTTKDRFMFMRAFKMDMWVLMAMMSFFTGFVVWLTEMVENNPEFRSSSVSHHVGSMIWFSVTLLSFAQRESIRSNLSRLVLAAWLFVTFIVAACFTAVLTSMLTVQRLEPSILTVEYLQRTNAIVGCNGNSFILRYLVNALHFLPENIKQINSIGDYPSAFKNGDIAAAFFVEPHAKVFLAEYCEGYAKAGPTFKLGGFGFVFQKGSPLAEDISEAILKVTEKGTINQLERHMLSFSNCSSSTGVTDGPSLGLAPFSGLFLILGGISALVFLITIARILERHPGILSFVQGTLINSRIAKWASFLLSRGYTKFGSQFSRGNSIQGPNSRINMAGDTSLGIELAQTN</sequence>
<evidence type="ECO:0000256" key="10">
    <source>
        <dbReference type="ARBA" id="ARBA00023180"/>
    </source>
</evidence>
<evidence type="ECO:0000256" key="1">
    <source>
        <dbReference type="ARBA" id="ARBA00004141"/>
    </source>
</evidence>
<feature type="transmembrane region" description="Helical" evidence="15">
    <location>
        <begin position="531"/>
        <end position="555"/>
    </location>
</feature>
<keyword evidence="9 13" id="KW-0675">Receptor</keyword>
<dbReference type="EMBL" id="JAVXUO010000083">
    <property type="protein sequence ID" value="KAK2995602.1"/>
    <property type="molecule type" value="Genomic_DNA"/>
</dbReference>
<comment type="function">
    <text evidence="13">Glutamate-gated receptor that probably acts as non-selective cation channel.</text>
</comment>
<dbReference type="SUPFAM" id="SSF53850">
    <property type="entry name" value="Periplasmic binding protein-like II"/>
    <property type="match status" value="1"/>
</dbReference>
<keyword evidence="6 15" id="KW-1133">Transmembrane helix</keyword>